<evidence type="ECO:0000313" key="2">
    <source>
        <dbReference type="Proteomes" id="UP000032749"/>
    </source>
</evidence>
<sequence length="66" mass="7466">MKKGVHEALTKEVQHLTGLSCTTIYDRMAKNEFPKSIKLGNGRMVGWTLSSIENWIEQQCAQANDQ</sequence>
<organism evidence="1 2">
    <name type="scientific">Oleispira antarctica RB-8</name>
    <dbReference type="NCBI Taxonomy" id="698738"/>
    <lineage>
        <taxon>Bacteria</taxon>
        <taxon>Pseudomonadati</taxon>
        <taxon>Pseudomonadota</taxon>
        <taxon>Gammaproteobacteria</taxon>
        <taxon>Oceanospirillales</taxon>
        <taxon>Oceanospirillaceae</taxon>
        <taxon>Oleispira</taxon>
    </lineage>
</organism>
<dbReference type="Proteomes" id="UP000032749">
    <property type="component" value="Chromosome"/>
</dbReference>
<dbReference type="STRING" id="698738.OLEAN_C06650"/>
<dbReference type="HOGENOM" id="CLU_140176_15_1_6"/>
<dbReference type="AlphaFoldDB" id="R4YK39"/>
<accession>R4YK39</accession>
<dbReference type="Gene3D" id="1.10.238.160">
    <property type="match status" value="1"/>
</dbReference>
<dbReference type="PANTHER" id="PTHR36154:SF1">
    <property type="entry name" value="DNA-BINDING TRANSCRIPTIONAL ACTIVATOR ALPA"/>
    <property type="match status" value="1"/>
</dbReference>
<gene>
    <name evidence="1" type="ORF">OLEAN_C06650</name>
</gene>
<evidence type="ECO:0000313" key="1">
    <source>
        <dbReference type="EMBL" id="CCK74841.1"/>
    </source>
</evidence>
<dbReference type="KEGG" id="oai:OLEAN_C06650"/>
<dbReference type="InterPro" id="IPR010260">
    <property type="entry name" value="AlpA"/>
</dbReference>
<dbReference type="Pfam" id="PF05930">
    <property type="entry name" value="Phage_AlpA"/>
    <property type="match status" value="1"/>
</dbReference>
<dbReference type="InterPro" id="IPR052931">
    <property type="entry name" value="Prophage_regulatory_activator"/>
</dbReference>
<proteinExistence type="predicted"/>
<reference evidence="1 2" key="1">
    <citation type="journal article" date="2013" name="Nat. Commun.">
        <title>Genome sequence and functional genomic analysis of the oil-degrading bacterium Oleispira antarctica.</title>
        <authorList>
            <person name="Kube M."/>
            <person name="Chernikova T.N."/>
            <person name="Al-Ramahi Y."/>
            <person name="Beloqui A."/>
            <person name="Lopez-Cortez N."/>
            <person name="Guazzaroni M.E."/>
            <person name="Heipieper H.J."/>
            <person name="Klages S."/>
            <person name="Kotsyurbenko O.R."/>
            <person name="Langer I."/>
            <person name="Nechitaylo T.Y."/>
            <person name="Lunsdorf H."/>
            <person name="Fernandez M."/>
            <person name="Juarez S."/>
            <person name="Ciordia S."/>
            <person name="Singer A."/>
            <person name="Kagan O."/>
            <person name="Egorova O."/>
            <person name="Petit P.A."/>
            <person name="Stogios P."/>
            <person name="Kim Y."/>
            <person name="Tchigvintsev A."/>
            <person name="Flick R."/>
            <person name="Denaro R."/>
            <person name="Genovese M."/>
            <person name="Albar J.P."/>
            <person name="Reva O.N."/>
            <person name="Martinez-Gomariz M."/>
            <person name="Tran H."/>
            <person name="Ferrer M."/>
            <person name="Savchenko A."/>
            <person name="Yakunin A.F."/>
            <person name="Yakimov M.M."/>
            <person name="Golyshina O.V."/>
            <person name="Reinhardt R."/>
            <person name="Golyshin P.N."/>
        </authorList>
    </citation>
    <scope>NUCLEOTIDE SEQUENCE [LARGE SCALE GENOMIC DNA]</scope>
</reference>
<protein>
    <submittedName>
        <fullName evidence="1">Prophage CP4-57 regulatory protein</fullName>
    </submittedName>
</protein>
<name>R4YK39_OLEAN</name>
<dbReference type="EMBL" id="FO203512">
    <property type="protein sequence ID" value="CCK74841.1"/>
    <property type="molecule type" value="Genomic_DNA"/>
</dbReference>
<keyword evidence="2" id="KW-1185">Reference proteome</keyword>
<dbReference type="PANTHER" id="PTHR36154">
    <property type="entry name" value="DNA-BINDING TRANSCRIPTIONAL ACTIVATOR ALPA"/>
    <property type="match status" value="1"/>
</dbReference>